<keyword evidence="2" id="KW-0436">Ligase</keyword>
<dbReference type="GO" id="GO:0004467">
    <property type="term" value="F:long-chain fatty acid-CoA ligase activity"/>
    <property type="evidence" value="ECO:0007669"/>
    <property type="project" value="UniProtKB-EC"/>
</dbReference>
<dbReference type="SUPFAM" id="SSF56801">
    <property type="entry name" value="Acetyl-CoA synthetase-like"/>
    <property type="match status" value="1"/>
</dbReference>
<organism evidence="2 3">
    <name type="scientific">Pseudomonas frederiksbergensis</name>
    <dbReference type="NCBI Taxonomy" id="104087"/>
    <lineage>
        <taxon>Bacteria</taxon>
        <taxon>Pseudomonadati</taxon>
        <taxon>Pseudomonadota</taxon>
        <taxon>Gammaproteobacteria</taxon>
        <taxon>Pseudomonadales</taxon>
        <taxon>Pseudomonadaceae</taxon>
        <taxon>Pseudomonas</taxon>
    </lineage>
</organism>
<evidence type="ECO:0000313" key="3">
    <source>
        <dbReference type="Proteomes" id="UP000475265"/>
    </source>
</evidence>
<dbReference type="EC" id="6.2.1.3" evidence="2"/>
<sequence length="318" mass="34588">MIGLTLADVARMTDQPRPERKVLVCGDRETTASQLDLHATRVANGLWDFGLEDRERIAILDHHSDQFYEIWLGAARTNLVLTPLSIHLSASEVAQVLVDCGPRVLFIGADFEELLSQIRPQLTFVEQIITTGDAYVAWRDEQSTVAAKPTMKASDDCLQVYTCDSTDLPKGVQLTSDSIFKAPLAALLAGEISPYRDIGPDDIVLLCLPNGHIAGSILGALGLAVGARLVVIHDFVPSQIVALIERERVTLSIMVPAMIRSLVAELKQSGRTCASLNTRIYSAAPMATSVLIKTMEKLPYSRFGQIYGLMQTSGPISA</sequence>
<dbReference type="InterPro" id="IPR042099">
    <property type="entry name" value="ANL_N_sf"/>
</dbReference>
<name>A0A6L5C2L5_9PSED</name>
<dbReference type="RefSeq" id="WP_154905265.1">
    <property type="nucleotide sequence ID" value="NZ_JAAAXX010000001.1"/>
</dbReference>
<accession>A0A6L5C2L5</accession>
<dbReference type="EMBL" id="JAAAXX010000001">
    <property type="protein sequence ID" value="KAF2394830.1"/>
    <property type="molecule type" value="Genomic_DNA"/>
</dbReference>
<dbReference type="PANTHER" id="PTHR24096:SF267">
    <property type="entry name" value="MALONATE--COA LIGASE ACSF3, MITOCHONDRIAL"/>
    <property type="match status" value="1"/>
</dbReference>
<gene>
    <name evidence="2" type="ORF">FX983_02812</name>
</gene>
<protein>
    <submittedName>
        <fullName evidence="2">Long-chain-fatty-acid--CoA ligase FadD13</fullName>
        <ecNumber evidence="2">6.2.1.3</ecNumber>
    </submittedName>
</protein>
<dbReference type="InterPro" id="IPR000873">
    <property type="entry name" value="AMP-dep_synth/lig_dom"/>
</dbReference>
<dbReference type="PANTHER" id="PTHR24096">
    <property type="entry name" value="LONG-CHAIN-FATTY-ACID--COA LIGASE"/>
    <property type="match status" value="1"/>
</dbReference>
<comment type="caution">
    <text evidence="2">The sequence shown here is derived from an EMBL/GenBank/DDBJ whole genome shotgun (WGS) entry which is preliminary data.</text>
</comment>
<feature type="domain" description="AMP-dependent synthetase/ligase" evidence="1">
    <location>
        <begin position="17"/>
        <end position="315"/>
    </location>
</feature>
<evidence type="ECO:0000259" key="1">
    <source>
        <dbReference type="Pfam" id="PF00501"/>
    </source>
</evidence>
<proteinExistence type="predicted"/>
<evidence type="ECO:0000313" key="2">
    <source>
        <dbReference type="EMBL" id="KAF2394830.1"/>
    </source>
</evidence>
<dbReference type="AlphaFoldDB" id="A0A6L5C2L5"/>
<dbReference type="Proteomes" id="UP000475265">
    <property type="component" value="Unassembled WGS sequence"/>
</dbReference>
<reference evidence="2 3" key="1">
    <citation type="submission" date="2019-12" db="EMBL/GenBank/DDBJ databases">
        <title>Endophytic bacteria associated with Panax ginseng seedlings.</title>
        <authorList>
            <person name="Park J.M."/>
            <person name="Shin R."/>
            <person name="Jo S.H."/>
        </authorList>
    </citation>
    <scope>NUCLEOTIDE SEQUENCE [LARGE SCALE GENOMIC DNA]</scope>
    <source>
        <strain evidence="2 3">PgKB32</strain>
    </source>
</reference>
<dbReference type="Gene3D" id="3.40.50.12780">
    <property type="entry name" value="N-terminal domain of ligase-like"/>
    <property type="match status" value="1"/>
</dbReference>
<dbReference type="Pfam" id="PF00501">
    <property type="entry name" value="AMP-binding"/>
    <property type="match status" value="1"/>
</dbReference>